<name>A0AAP0KA70_9MAGN</name>
<reference evidence="2 3" key="1">
    <citation type="submission" date="2024-01" db="EMBL/GenBank/DDBJ databases">
        <title>Genome assemblies of Stephania.</title>
        <authorList>
            <person name="Yang L."/>
        </authorList>
    </citation>
    <scope>NUCLEOTIDE SEQUENCE [LARGE SCALE GENOMIC DNA]</scope>
    <source>
        <strain evidence="2">JXDWG</strain>
        <tissue evidence="2">Leaf</tissue>
    </source>
</reference>
<evidence type="ECO:0000313" key="3">
    <source>
        <dbReference type="Proteomes" id="UP001419268"/>
    </source>
</evidence>
<protein>
    <submittedName>
        <fullName evidence="2">Uncharacterized protein</fullName>
    </submittedName>
</protein>
<dbReference type="EMBL" id="JBBNAG010000003">
    <property type="protein sequence ID" value="KAK9148737.1"/>
    <property type="molecule type" value="Genomic_DNA"/>
</dbReference>
<evidence type="ECO:0000313" key="2">
    <source>
        <dbReference type="EMBL" id="KAK9148737.1"/>
    </source>
</evidence>
<feature type="compositionally biased region" description="Low complexity" evidence="1">
    <location>
        <begin position="129"/>
        <end position="138"/>
    </location>
</feature>
<dbReference type="Proteomes" id="UP001419268">
    <property type="component" value="Unassembled WGS sequence"/>
</dbReference>
<feature type="region of interest" description="Disordered" evidence="1">
    <location>
        <begin position="117"/>
        <end position="138"/>
    </location>
</feature>
<accession>A0AAP0KA70</accession>
<dbReference type="AlphaFoldDB" id="A0AAP0KA70"/>
<proteinExistence type="predicted"/>
<organism evidence="2 3">
    <name type="scientific">Stephania cephalantha</name>
    <dbReference type="NCBI Taxonomy" id="152367"/>
    <lineage>
        <taxon>Eukaryota</taxon>
        <taxon>Viridiplantae</taxon>
        <taxon>Streptophyta</taxon>
        <taxon>Embryophyta</taxon>
        <taxon>Tracheophyta</taxon>
        <taxon>Spermatophyta</taxon>
        <taxon>Magnoliopsida</taxon>
        <taxon>Ranunculales</taxon>
        <taxon>Menispermaceae</taxon>
        <taxon>Menispermoideae</taxon>
        <taxon>Cissampelideae</taxon>
        <taxon>Stephania</taxon>
    </lineage>
</organism>
<comment type="caution">
    <text evidence="2">The sequence shown here is derived from an EMBL/GenBank/DDBJ whole genome shotgun (WGS) entry which is preliminary data.</text>
</comment>
<sequence>MTALLSLIREYKGLSWGVNLRRIAMAVCPRKTKAGEGRTYVLGWTPSGSKRRHAGVGFSRPIFVIDEPIELLRKDIKEMQTNLLRVIQDNTLDRDQLRELQGRLGCMEQALKEKLRISFSPPPGDVPDDSNLNDNPDD</sequence>
<evidence type="ECO:0000256" key="1">
    <source>
        <dbReference type="SAM" id="MobiDB-lite"/>
    </source>
</evidence>
<keyword evidence="3" id="KW-1185">Reference proteome</keyword>
<gene>
    <name evidence="2" type="ORF">Scep_007494</name>
</gene>